<proteinExistence type="predicted"/>
<reference evidence="3" key="1">
    <citation type="journal article" date="2013" name="Nature">
        <title>Pan genome of the phytoplankton Emiliania underpins its global distribution.</title>
        <authorList>
            <person name="Read B.A."/>
            <person name="Kegel J."/>
            <person name="Klute M.J."/>
            <person name="Kuo A."/>
            <person name="Lefebvre S.C."/>
            <person name="Maumus F."/>
            <person name="Mayer C."/>
            <person name="Miller J."/>
            <person name="Monier A."/>
            <person name="Salamov A."/>
            <person name="Young J."/>
            <person name="Aguilar M."/>
            <person name="Claverie J.M."/>
            <person name="Frickenhaus S."/>
            <person name="Gonzalez K."/>
            <person name="Herman E.K."/>
            <person name="Lin Y.C."/>
            <person name="Napier J."/>
            <person name="Ogata H."/>
            <person name="Sarno A.F."/>
            <person name="Shmutz J."/>
            <person name="Schroeder D."/>
            <person name="de Vargas C."/>
            <person name="Verret F."/>
            <person name="von Dassow P."/>
            <person name="Valentin K."/>
            <person name="Van de Peer Y."/>
            <person name="Wheeler G."/>
            <person name="Dacks J.B."/>
            <person name="Delwiche C.F."/>
            <person name="Dyhrman S.T."/>
            <person name="Glockner G."/>
            <person name="John U."/>
            <person name="Richards T."/>
            <person name="Worden A.Z."/>
            <person name="Zhang X."/>
            <person name="Grigoriev I.V."/>
            <person name="Allen A.E."/>
            <person name="Bidle K."/>
            <person name="Borodovsky M."/>
            <person name="Bowler C."/>
            <person name="Brownlee C."/>
            <person name="Cock J.M."/>
            <person name="Elias M."/>
            <person name="Gladyshev V.N."/>
            <person name="Groth M."/>
            <person name="Guda C."/>
            <person name="Hadaegh A."/>
            <person name="Iglesias-Rodriguez M.D."/>
            <person name="Jenkins J."/>
            <person name="Jones B.M."/>
            <person name="Lawson T."/>
            <person name="Leese F."/>
            <person name="Lindquist E."/>
            <person name="Lobanov A."/>
            <person name="Lomsadze A."/>
            <person name="Malik S.B."/>
            <person name="Marsh M.E."/>
            <person name="Mackinder L."/>
            <person name="Mock T."/>
            <person name="Mueller-Roeber B."/>
            <person name="Pagarete A."/>
            <person name="Parker M."/>
            <person name="Probert I."/>
            <person name="Quesneville H."/>
            <person name="Raines C."/>
            <person name="Rensing S.A."/>
            <person name="Riano-Pachon D.M."/>
            <person name="Richier S."/>
            <person name="Rokitta S."/>
            <person name="Shiraiwa Y."/>
            <person name="Soanes D.M."/>
            <person name="van der Giezen M."/>
            <person name="Wahlund T.M."/>
            <person name="Williams B."/>
            <person name="Wilson W."/>
            <person name="Wolfe G."/>
            <person name="Wurch L.L."/>
        </authorList>
    </citation>
    <scope>NUCLEOTIDE SEQUENCE</scope>
</reference>
<dbReference type="GeneID" id="17263870"/>
<protein>
    <submittedName>
        <fullName evidence="2">Uncharacterized protein</fullName>
    </submittedName>
</protein>
<dbReference type="InterPro" id="IPR016024">
    <property type="entry name" value="ARM-type_fold"/>
</dbReference>
<accession>A0A0D3J2V6</accession>
<feature type="region of interest" description="Disordered" evidence="1">
    <location>
        <begin position="1"/>
        <end position="47"/>
    </location>
</feature>
<evidence type="ECO:0000313" key="2">
    <source>
        <dbReference type="EnsemblProtists" id="EOD17841"/>
    </source>
</evidence>
<dbReference type="EnsemblProtists" id="EOD17841">
    <property type="protein sequence ID" value="EOD17841"/>
    <property type="gene ID" value="EMIHUDRAFT_451338"/>
</dbReference>
<dbReference type="Proteomes" id="UP000013827">
    <property type="component" value="Unassembled WGS sequence"/>
</dbReference>
<evidence type="ECO:0000256" key="1">
    <source>
        <dbReference type="SAM" id="MobiDB-lite"/>
    </source>
</evidence>
<keyword evidence="3" id="KW-1185">Reference proteome</keyword>
<name>A0A0D3J2V6_EMIH1</name>
<evidence type="ECO:0000313" key="3">
    <source>
        <dbReference type="Proteomes" id="UP000013827"/>
    </source>
</evidence>
<dbReference type="SUPFAM" id="SSF48371">
    <property type="entry name" value="ARM repeat"/>
    <property type="match status" value="1"/>
</dbReference>
<sequence length="906" mass="93142">MSEGVQAAAESSPDDDDDPTNHLRAQCSVIESAVSRRRPRSRTADDDEAEPCFDLSMVQALLAKAHASVRLPPCERDPEVLTLVLRCLANGALLHDPSELAEADGLLALVEAAAGSADVFAPPTTQHVAMMLLLNLSRAASAAPAVACLKPMLEGLGRSDDPRLRSLSSAVLKNLSLHGGGLIARLSLPDKARLQQVTPATMLGTISRLESGVSTASPPRTPQNTRIPGRIVDATKAEAILSSPSAVAAVEAAEAKAVGEEFSAGAGGAGAAALAALRMMSQELYLSLGLAPIARATAAWGARKAGVVLSAVASVLQRVPAGRAWVVAGAALWCLASYAHGCGGRFLELGEERMARLLFGCLAPATPLCERLCALSALRCAAADVRSVPIVARHVAKGEGLADVALVPQLACALHPWVSPRLRESAALRLARLLMLAWKRGTHDETLLYLLELAYALHGFGSESAAALRTAAPPNGWSNDGFSEAAAQACLFCLAVLPLLGGGATVFGRVVLDRILPVVQPPTSLTHPVRVRLALASLQNASSDPRAASCFRERGKDKGMRQKLVDTLWAAAALPHAAASDLALGTIANLAAVATARSSADEELTEASFALPLVMPEPAAVGTFHREPPPALPLPPAAASPSAEGYRALPRLCVSLTSHAPHAALRRALGSLVVLLSSRSLDAATALSLLSAYGCVDRLVALATAPSEAKEDGSAKALIRDAALVLLGALRLVYGLGGARLVAPHLSAITPPAIAALVSTEPRARMAAAFFWHDATAAKGPATSLARATVPAGKLAGAGIPIGKTATGGAPAFCSGLGVMRRLATSAPDASPADGRLALLAAGAVSHVLQHSSLSHLWTSAPDSLSYLERLSEEEAAELVALPISLAKEGVMVMVEGAAVEGVSVP</sequence>
<dbReference type="RefSeq" id="XP_005770270.1">
    <property type="nucleotide sequence ID" value="XM_005770213.1"/>
</dbReference>
<organism evidence="2 3">
    <name type="scientific">Emiliania huxleyi (strain CCMP1516)</name>
    <dbReference type="NCBI Taxonomy" id="280463"/>
    <lineage>
        <taxon>Eukaryota</taxon>
        <taxon>Haptista</taxon>
        <taxon>Haptophyta</taxon>
        <taxon>Prymnesiophyceae</taxon>
        <taxon>Isochrysidales</taxon>
        <taxon>Noelaerhabdaceae</taxon>
        <taxon>Emiliania</taxon>
    </lineage>
</organism>
<dbReference type="HOGENOM" id="CLU_320417_0_0_1"/>
<dbReference type="KEGG" id="ehx:EMIHUDRAFT_451338"/>
<dbReference type="PaxDb" id="2903-EOD17841"/>
<dbReference type="AlphaFoldDB" id="A0A0D3J2V6"/>
<reference evidence="2" key="2">
    <citation type="submission" date="2024-10" db="UniProtKB">
        <authorList>
            <consortium name="EnsemblProtists"/>
        </authorList>
    </citation>
    <scope>IDENTIFICATION</scope>
</reference>